<reference evidence="2 3" key="1">
    <citation type="submission" date="2019-03" db="EMBL/GenBank/DDBJ databases">
        <title>Genomic Encyclopedia of Type Strains, Phase IV (KMG-IV): sequencing the most valuable type-strain genomes for metagenomic binning, comparative biology and taxonomic classification.</title>
        <authorList>
            <person name="Goeker M."/>
        </authorList>
    </citation>
    <scope>NUCLEOTIDE SEQUENCE [LARGE SCALE GENOMIC DNA]</scope>
    <source>
        <strain evidence="2 3">DSM 44684</strain>
    </source>
</reference>
<protein>
    <submittedName>
        <fullName evidence="2">NUDIX domain-containing protein</fullName>
    </submittedName>
</protein>
<comment type="caution">
    <text evidence="2">The sequence shown here is derived from an EMBL/GenBank/DDBJ whole genome shotgun (WGS) entry which is preliminary data.</text>
</comment>
<dbReference type="AlphaFoldDB" id="A0A4R1G1F1"/>
<dbReference type="InterPro" id="IPR000086">
    <property type="entry name" value="NUDIX_hydrolase_dom"/>
</dbReference>
<gene>
    <name evidence="2" type="ORF">DFR71_3543</name>
</gene>
<proteinExistence type="predicted"/>
<keyword evidence="3" id="KW-1185">Reference proteome</keyword>
<dbReference type="STRING" id="1210063.GCA_001612665_01204"/>
<dbReference type="InterPro" id="IPR015797">
    <property type="entry name" value="NUDIX_hydrolase-like_dom_sf"/>
</dbReference>
<dbReference type="RefSeq" id="WP_165914816.1">
    <property type="nucleotide sequence ID" value="NZ_SMFR01000002.1"/>
</dbReference>
<dbReference type="Pfam" id="PF00293">
    <property type="entry name" value="NUDIX"/>
    <property type="match status" value="1"/>
</dbReference>
<sequence length="151" mass="16261">MSPTVSESEFQDLSRQAEIDGTAPRVGAIIDRGGQILLLERHDTGPIKVPLKLPGATVLPGESLAAAVTRGVLEETGLVVTGIRHHVGDFDYLSPDAQPVRRLHFAVDVAAAHPIHLTAHARYIWAPLDGELPVTSSIRAILETYRNLVHG</sequence>
<dbReference type="Gene3D" id="3.90.79.10">
    <property type="entry name" value="Nucleoside Triphosphate Pyrophosphohydrolase"/>
    <property type="match status" value="1"/>
</dbReference>
<name>A0A4R1G1F1_9NOCA</name>
<dbReference type="EMBL" id="SMFR01000002">
    <property type="protein sequence ID" value="TCJ97501.1"/>
    <property type="molecule type" value="Genomic_DNA"/>
</dbReference>
<evidence type="ECO:0000313" key="2">
    <source>
        <dbReference type="EMBL" id="TCJ97501.1"/>
    </source>
</evidence>
<dbReference type="SUPFAM" id="SSF55811">
    <property type="entry name" value="Nudix"/>
    <property type="match status" value="1"/>
</dbReference>
<evidence type="ECO:0000313" key="3">
    <source>
        <dbReference type="Proteomes" id="UP000294856"/>
    </source>
</evidence>
<organism evidence="2 3">
    <name type="scientific">Nocardia alba</name>
    <dbReference type="NCBI Taxonomy" id="225051"/>
    <lineage>
        <taxon>Bacteria</taxon>
        <taxon>Bacillati</taxon>
        <taxon>Actinomycetota</taxon>
        <taxon>Actinomycetes</taxon>
        <taxon>Mycobacteriales</taxon>
        <taxon>Nocardiaceae</taxon>
        <taxon>Nocardia</taxon>
    </lineage>
</organism>
<accession>A0A4R1G1F1</accession>
<evidence type="ECO:0000259" key="1">
    <source>
        <dbReference type="Pfam" id="PF00293"/>
    </source>
</evidence>
<dbReference type="Proteomes" id="UP000294856">
    <property type="component" value="Unassembled WGS sequence"/>
</dbReference>
<feature type="domain" description="Nudix hydrolase" evidence="1">
    <location>
        <begin position="23"/>
        <end position="107"/>
    </location>
</feature>